<evidence type="ECO:0000313" key="3">
    <source>
        <dbReference type="Proteomes" id="UP001234989"/>
    </source>
</evidence>
<evidence type="ECO:0000259" key="1">
    <source>
        <dbReference type="PROSITE" id="PS50994"/>
    </source>
</evidence>
<dbReference type="PROSITE" id="PS50994">
    <property type="entry name" value="INTEGRASE"/>
    <property type="match status" value="1"/>
</dbReference>
<accession>A0AAF0UYM4</accession>
<dbReference type="SUPFAM" id="SSF53098">
    <property type="entry name" value="Ribonuclease H-like"/>
    <property type="match status" value="1"/>
</dbReference>
<dbReference type="Gene3D" id="1.10.340.70">
    <property type="match status" value="1"/>
</dbReference>
<dbReference type="InterPro" id="IPR036397">
    <property type="entry name" value="RNaseH_sf"/>
</dbReference>
<proteinExistence type="predicted"/>
<protein>
    <recommendedName>
        <fullName evidence="1">Integrase catalytic domain-containing protein</fullName>
    </recommendedName>
</protein>
<organism evidence="2 3">
    <name type="scientific">Solanum verrucosum</name>
    <dbReference type="NCBI Taxonomy" id="315347"/>
    <lineage>
        <taxon>Eukaryota</taxon>
        <taxon>Viridiplantae</taxon>
        <taxon>Streptophyta</taxon>
        <taxon>Embryophyta</taxon>
        <taxon>Tracheophyta</taxon>
        <taxon>Spermatophyta</taxon>
        <taxon>Magnoliopsida</taxon>
        <taxon>eudicotyledons</taxon>
        <taxon>Gunneridae</taxon>
        <taxon>Pentapetalae</taxon>
        <taxon>asterids</taxon>
        <taxon>lamiids</taxon>
        <taxon>Solanales</taxon>
        <taxon>Solanaceae</taxon>
        <taxon>Solanoideae</taxon>
        <taxon>Solaneae</taxon>
        <taxon>Solanum</taxon>
    </lineage>
</organism>
<dbReference type="AlphaFoldDB" id="A0AAF0UYM4"/>
<dbReference type="GO" id="GO:0003676">
    <property type="term" value="F:nucleic acid binding"/>
    <property type="evidence" value="ECO:0007669"/>
    <property type="project" value="InterPro"/>
</dbReference>
<dbReference type="GO" id="GO:0015074">
    <property type="term" value="P:DNA integration"/>
    <property type="evidence" value="ECO:0007669"/>
    <property type="project" value="InterPro"/>
</dbReference>
<dbReference type="Pfam" id="PF17921">
    <property type="entry name" value="Integrase_H2C2"/>
    <property type="match status" value="1"/>
</dbReference>
<sequence>MVKLGDRAEINDVFPVEQVLTASNDLIPWFADFANYLASDIVPPDLSFHQRKKFMHDVKKLFWDEPYLYRSCADGIISRCVPEVEMLSVLEACHSSPVSGHHSGIRIAHKILQCGYYCPTIHQDAHDFAKSCHRCQRDGGISKRQELPMNPILVIELFDVWDIDFMGPFVSSCGMKYILVAVDYVSKWVEAVALFNNEALLEKYGVRHNVATPYHPQTSGQVEVSNREIKQILAKIVNANRTDWSRKLNDAL</sequence>
<dbReference type="InterPro" id="IPR041588">
    <property type="entry name" value="Integrase_H2C2"/>
</dbReference>
<feature type="domain" description="Integrase catalytic" evidence="1">
    <location>
        <begin position="180"/>
        <end position="252"/>
    </location>
</feature>
<reference evidence="2" key="1">
    <citation type="submission" date="2023-08" db="EMBL/GenBank/DDBJ databases">
        <title>A de novo genome assembly of Solanum verrucosum Schlechtendal, a Mexican diploid species geographically isolated from the other diploid A-genome species in potato relatives.</title>
        <authorList>
            <person name="Hosaka K."/>
        </authorList>
    </citation>
    <scope>NUCLEOTIDE SEQUENCE</scope>
    <source>
        <tissue evidence="2">Young leaves</tissue>
    </source>
</reference>
<dbReference type="PANTHER" id="PTHR47266">
    <property type="entry name" value="ENDONUCLEASE-RELATED"/>
    <property type="match status" value="1"/>
</dbReference>
<dbReference type="InterPro" id="IPR012337">
    <property type="entry name" value="RNaseH-like_sf"/>
</dbReference>
<dbReference type="InterPro" id="IPR052160">
    <property type="entry name" value="Gypsy_RT_Integrase-like"/>
</dbReference>
<dbReference type="EMBL" id="CP133622">
    <property type="protein sequence ID" value="WMV55180.1"/>
    <property type="molecule type" value="Genomic_DNA"/>
</dbReference>
<keyword evidence="3" id="KW-1185">Reference proteome</keyword>
<name>A0AAF0UYM4_SOLVR</name>
<gene>
    <name evidence="2" type="ORF">MTR67_048565</name>
</gene>
<dbReference type="InterPro" id="IPR001584">
    <property type="entry name" value="Integrase_cat-core"/>
</dbReference>
<evidence type="ECO:0000313" key="2">
    <source>
        <dbReference type="EMBL" id="WMV55180.1"/>
    </source>
</evidence>
<dbReference type="Gene3D" id="3.30.420.10">
    <property type="entry name" value="Ribonuclease H-like superfamily/Ribonuclease H"/>
    <property type="match status" value="2"/>
</dbReference>
<dbReference type="Proteomes" id="UP001234989">
    <property type="component" value="Chromosome 11"/>
</dbReference>